<evidence type="ECO:0000259" key="1">
    <source>
        <dbReference type="Pfam" id="PF01937"/>
    </source>
</evidence>
<feature type="non-terminal residue" evidence="2">
    <location>
        <position position="216"/>
    </location>
</feature>
<feature type="domain" description="Damage-control phosphatase ARMT1-like metal-binding" evidence="1">
    <location>
        <begin position="6"/>
        <end position="212"/>
    </location>
</feature>
<dbReference type="EMBL" id="BARS01038854">
    <property type="protein sequence ID" value="GAG14215.1"/>
    <property type="molecule type" value="Genomic_DNA"/>
</dbReference>
<name>X0V7U5_9ZZZZ</name>
<dbReference type="InterPro" id="IPR002791">
    <property type="entry name" value="ARMT1-like_metal-bd"/>
</dbReference>
<organism evidence="2">
    <name type="scientific">marine sediment metagenome</name>
    <dbReference type="NCBI Taxonomy" id="412755"/>
    <lineage>
        <taxon>unclassified sequences</taxon>
        <taxon>metagenomes</taxon>
        <taxon>ecological metagenomes</taxon>
    </lineage>
</organism>
<proteinExistence type="predicted"/>
<gene>
    <name evidence="2" type="ORF">S01H1_59410</name>
</gene>
<dbReference type="AlphaFoldDB" id="X0V7U5"/>
<dbReference type="SUPFAM" id="SSF111321">
    <property type="entry name" value="AF1104-like"/>
    <property type="match status" value="1"/>
</dbReference>
<evidence type="ECO:0000313" key="2">
    <source>
        <dbReference type="EMBL" id="GAG14215.1"/>
    </source>
</evidence>
<comment type="caution">
    <text evidence="2">The sequence shown here is derived from an EMBL/GenBank/DDBJ whole genome shotgun (WGS) entry which is preliminary data.</text>
</comment>
<dbReference type="Gene3D" id="3.40.50.10880">
    <property type="entry name" value="Uncharacterised protein PF01937, DUF89, domain 3"/>
    <property type="match status" value="1"/>
</dbReference>
<sequence length="216" mass="24557">MKSYLDCYPCFFTQAIRTSRMITSDEKKIWQILNEVSLSLPEIHFGATPPEIGRKVYRIISKRTGIKDPYRKIKEKCTRQALSLYPELKKLMNSSEDRLMTAIRISIAGNIIDFGANFDFDLKKDVGTILSQDFSINHYREFCEALDKARKILYLADNAGETVFDRFLIEEINKPVIYVVRAHPIINDATREDALLAGIDKVAEIVSSGCDAPGNI</sequence>
<protein>
    <recommendedName>
        <fullName evidence="1">Damage-control phosphatase ARMT1-like metal-binding domain-containing protein</fullName>
    </recommendedName>
</protein>
<reference evidence="2" key="1">
    <citation type="journal article" date="2014" name="Front. Microbiol.">
        <title>High frequency of phylogenetically diverse reductive dehalogenase-homologous genes in deep subseafloor sedimentary metagenomes.</title>
        <authorList>
            <person name="Kawai M."/>
            <person name="Futagami T."/>
            <person name="Toyoda A."/>
            <person name="Takaki Y."/>
            <person name="Nishi S."/>
            <person name="Hori S."/>
            <person name="Arai W."/>
            <person name="Tsubouchi T."/>
            <person name="Morono Y."/>
            <person name="Uchiyama I."/>
            <person name="Ito T."/>
            <person name="Fujiyama A."/>
            <person name="Inagaki F."/>
            <person name="Takami H."/>
        </authorList>
    </citation>
    <scope>NUCLEOTIDE SEQUENCE</scope>
    <source>
        <strain evidence="2">Expedition CK06-06</strain>
    </source>
</reference>
<dbReference type="Pfam" id="PF01937">
    <property type="entry name" value="ARMT1-like_dom"/>
    <property type="match status" value="1"/>
</dbReference>
<accession>X0V7U5</accession>
<dbReference type="InterPro" id="IPR036075">
    <property type="entry name" value="ARMT-1-like_metal-bd_sf"/>
</dbReference>
<dbReference type="Gene3D" id="1.10.285.20">
    <property type="entry name" value="Uncharacterised protein PF01937, DUF89, domain 2"/>
    <property type="match status" value="1"/>
</dbReference>